<dbReference type="Proteomes" id="UP000515152">
    <property type="component" value="Chromosome 13"/>
</dbReference>
<accession>A0A6P8GDR5</accession>
<dbReference type="GO" id="GO:0007160">
    <property type="term" value="P:cell-matrix adhesion"/>
    <property type="evidence" value="ECO:0007669"/>
    <property type="project" value="TreeGrafter"/>
</dbReference>
<name>A0A6P8GDR5_CLUHA</name>
<dbReference type="GeneID" id="116223257"/>
<dbReference type="KEGG" id="char:116223257"/>
<proteinExistence type="predicted"/>
<dbReference type="AlphaFoldDB" id="A0A6P8GDR5"/>
<dbReference type="PANTHER" id="PTHR23412:SF6">
    <property type="entry name" value="MESOTHELIN"/>
    <property type="match status" value="1"/>
</dbReference>
<organism evidence="3 4">
    <name type="scientific">Clupea harengus</name>
    <name type="common">Atlantic herring</name>
    <dbReference type="NCBI Taxonomy" id="7950"/>
    <lineage>
        <taxon>Eukaryota</taxon>
        <taxon>Metazoa</taxon>
        <taxon>Chordata</taxon>
        <taxon>Craniata</taxon>
        <taxon>Vertebrata</taxon>
        <taxon>Euteleostomi</taxon>
        <taxon>Actinopterygii</taxon>
        <taxon>Neopterygii</taxon>
        <taxon>Teleostei</taxon>
        <taxon>Clupei</taxon>
        <taxon>Clupeiformes</taxon>
        <taxon>Clupeoidei</taxon>
        <taxon>Clupeidae</taxon>
        <taxon>Clupea</taxon>
    </lineage>
</organism>
<dbReference type="OrthoDB" id="9329195at2759"/>
<evidence type="ECO:0000313" key="4">
    <source>
        <dbReference type="RefSeq" id="XP_031435161.2"/>
    </source>
</evidence>
<dbReference type="GO" id="GO:0009986">
    <property type="term" value="C:cell surface"/>
    <property type="evidence" value="ECO:0007669"/>
    <property type="project" value="TreeGrafter"/>
</dbReference>
<keyword evidence="3" id="KW-1185">Reference proteome</keyword>
<keyword evidence="1" id="KW-0732">Signal</keyword>
<dbReference type="PANTHER" id="PTHR23412">
    <property type="entry name" value="STEREOCILIN RELATED"/>
    <property type="match status" value="1"/>
</dbReference>
<gene>
    <name evidence="4" type="primary">LOC116223257</name>
</gene>
<protein>
    <submittedName>
        <fullName evidence="4">Mesothelin-like protein</fullName>
    </submittedName>
</protein>
<evidence type="ECO:0000256" key="2">
    <source>
        <dbReference type="ARBA" id="ARBA00023180"/>
    </source>
</evidence>
<sequence length="116" mass="12566">MNSADGEWNATESKAVIMKYLSVANNTLGSDEINAIGSNLCFLDTSVLSNITSDSLKDAEAVDLTSCSTQQKTALYTIAKTSFSSVRQLRSTTADTSYYHLISPYLGKHVCLCRVV</sequence>
<dbReference type="RefSeq" id="XP_031435161.2">
    <property type="nucleotide sequence ID" value="XM_031579301.2"/>
</dbReference>
<dbReference type="InterPro" id="IPR026664">
    <property type="entry name" value="Stereocilin-rel"/>
</dbReference>
<keyword evidence="2" id="KW-0325">Glycoprotein</keyword>
<evidence type="ECO:0000313" key="3">
    <source>
        <dbReference type="Proteomes" id="UP000515152"/>
    </source>
</evidence>
<evidence type="ECO:0000256" key="1">
    <source>
        <dbReference type="ARBA" id="ARBA00022729"/>
    </source>
</evidence>
<reference evidence="4" key="1">
    <citation type="submission" date="2025-08" db="UniProtKB">
        <authorList>
            <consortium name="RefSeq"/>
        </authorList>
    </citation>
    <scope>IDENTIFICATION</scope>
</reference>